<keyword evidence="4" id="KW-0547">Nucleotide-binding</keyword>
<dbReference type="KEGG" id="pyr:P186_1135"/>
<dbReference type="eggNOG" id="arCOG01529">
    <property type="taxonomic scope" value="Archaea"/>
</dbReference>
<feature type="domain" description="AMP-dependent synthetase/ligase" evidence="6">
    <location>
        <begin position="102"/>
        <end position="460"/>
    </location>
</feature>
<evidence type="ECO:0000256" key="3">
    <source>
        <dbReference type="ARBA" id="ARBA00022598"/>
    </source>
</evidence>
<dbReference type="InterPro" id="IPR032387">
    <property type="entry name" value="ACAS_N"/>
</dbReference>
<dbReference type="BioCyc" id="PSP1104324:GJSN-1107-MONOMER"/>
<dbReference type="PANTHER" id="PTHR24095">
    <property type="entry name" value="ACETYL-COENZYME A SYNTHETASE"/>
    <property type="match status" value="1"/>
</dbReference>
<keyword evidence="5" id="KW-0067">ATP-binding</keyword>
<dbReference type="InterPro" id="IPR045851">
    <property type="entry name" value="AMP-bd_C_sf"/>
</dbReference>
<feature type="domain" description="Acetyl-coenzyme A synthetase N-terminal" evidence="8">
    <location>
        <begin position="34"/>
        <end position="83"/>
    </location>
</feature>
<protein>
    <recommendedName>
        <fullName evidence="2">acetate--CoA ligase</fullName>
        <ecNumber evidence="2">6.2.1.1</ecNumber>
    </recommendedName>
</protein>
<dbReference type="InterPro" id="IPR020845">
    <property type="entry name" value="AMP-binding_CS"/>
</dbReference>
<dbReference type="EC" id="6.2.1.1" evidence="2"/>
<keyword evidence="3" id="KW-0436">Ligase</keyword>
<dbReference type="AlphaFoldDB" id="G7VCE8"/>
<dbReference type="GeneID" id="11595389"/>
<dbReference type="Proteomes" id="UP000005867">
    <property type="component" value="Chromosome"/>
</dbReference>
<dbReference type="InterPro" id="IPR042099">
    <property type="entry name" value="ANL_N_sf"/>
</dbReference>
<keyword evidence="10" id="KW-1185">Reference proteome</keyword>
<dbReference type="GO" id="GO:0003987">
    <property type="term" value="F:acetate-CoA ligase activity"/>
    <property type="evidence" value="ECO:0007669"/>
    <property type="project" value="UniProtKB-EC"/>
</dbReference>
<evidence type="ECO:0000256" key="1">
    <source>
        <dbReference type="ARBA" id="ARBA00006432"/>
    </source>
</evidence>
<evidence type="ECO:0000259" key="7">
    <source>
        <dbReference type="Pfam" id="PF13193"/>
    </source>
</evidence>
<accession>G7VCE8</accession>
<evidence type="ECO:0000313" key="9">
    <source>
        <dbReference type="EMBL" id="AET32568.1"/>
    </source>
</evidence>
<dbReference type="OrthoDB" id="371752at2157"/>
<dbReference type="GO" id="GO:0006085">
    <property type="term" value="P:acetyl-CoA biosynthetic process"/>
    <property type="evidence" value="ECO:0007669"/>
    <property type="project" value="TreeGrafter"/>
</dbReference>
<dbReference type="RefSeq" id="WP_014288396.1">
    <property type="nucleotide sequence ID" value="NC_016645.1"/>
</dbReference>
<dbReference type="Pfam" id="PF13193">
    <property type="entry name" value="AMP-binding_C"/>
    <property type="match status" value="1"/>
</dbReference>
<dbReference type="PANTHER" id="PTHR24095:SF14">
    <property type="entry name" value="ACETYL-COENZYME A SYNTHETASE 1"/>
    <property type="match status" value="1"/>
</dbReference>
<evidence type="ECO:0000256" key="2">
    <source>
        <dbReference type="ARBA" id="ARBA00013275"/>
    </source>
</evidence>
<evidence type="ECO:0000256" key="5">
    <source>
        <dbReference type="ARBA" id="ARBA00022840"/>
    </source>
</evidence>
<dbReference type="Pfam" id="PF16177">
    <property type="entry name" value="ACAS_N"/>
    <property type="match status" value="1"/>
</dbReference>
<evidence type="ECO:0000259" key="6">
    <source>
        <dbReference type="Pfam" id="PF00501"/>
    </source>
</evidence>
<dbReference type="STRING" id="1104324.P186_1135"/>
<evidence type="ECO:0000256" key="4">
    <source>
        <dbReference type="ARBA" id="ARBA00022741"/>
    </source>
</evidence>
<comment type="similarity">
    <text evidence="1">Belongs to the ATP-dependent AMP-binding enzyme family.</text>
</comment>
<dbReference type="InterPro" id="IPR025110">
    <property type="entry name" value="AMP-bd_C"/>
</dbReference>
<dbReference type="GO" id="GO:0005524">
    <property type="term" value="F:ATP binding"/>
    <property type="evidence" value="ECO:0007669"/>
    <property type="project" value="UniProtKB-KW"/>
</dbReference>
<dbReference type="InterPro" id="IPR000873">
    <property type="entry name" value="AMP-dep_synth/lig_dom"/>
</dbReference>
<dbReference type="PROSITE" id="PS00455">
    <property type="entry name" value="AMP_BINDING"/>
    <property type="match status" value="1"/>
</dbReference>
<dbReference type="HOGENOM" id="CLU_000022_3_6_2"/>
<dbReference type="Gene3D" id="3.40.50.12780">
    <property type="entry name" value="N-terminal domain of ligase-like"/>
    <property type="match status" value="1"/>
</dbReference>
<sequence>MDIWKPEKQHLEASNVARYMSLHGFETLEQFISHTYEKPEEFWSTFEREVLRLRWREPYTKVLDLSRGVQWPRWFVGGRLNIADQLEDTSEPLVKWEGEDGATVSWSYSEVLYKARAVASWLKRNGLEKGDRVAVYMPMVPEIVPVMLGAIRAGGIIVPLFSGFGREAIRVRLEDSEAKFVFAADVSYRRGKEVDMFSELKAGLTQSVRHVVVLERSGRQSGYTPLSDVFKTGGDYVENTESEDPLMIIYTSGTTGKPKGTVHTHDGFPIKAAADVYFHFDIKRGETLSWVTDMGWMMGPWMVFAAYLLRGSMAFFEGAPDYPKDRLWRFAERFEVKSLGLAATLTRHLRSIGASAEPGQLDHLEAFGNTGEPIDLESWLWLYRMGRGRVPIINYSGGTEISGGILGCYVVKPIKPSSFNGASIGTKATVFTEDGRPAPPGVEGELVVLSVWPGMTRGFWRDPQRYLETYWSKWPGVWAHGDAAMVDQEGYFYILGRADDTIKVAGKRLGPAEIETVLNAHPAVAESACIGVPHSVKGEVPICFVVLKAGYEPSESLRAELIRLTEEALGKAFGAVEDVKFVKMLPKTRNAKIMRRVIRAIHLGRSPGDLSALENPEAIEEIKKAIGKI</sequence>
<dbReference type="Pfam" id="PF00501">
    <property type="entry name" value="AMP-binding"/>
    <property type="match status" value="1"/>
</dbReference>
<dbReference type="SUPFAM" id="SSF56801">
    <property type="entry name" value="Acetyl-CoA synthetase-like"/>
    <property type="match status" value="1"/>
</dbReference>
<organism evidence="9 10">
    <name type="scientific">Pyrobaculum ferrireducens</name>
    <dbReference type="NCBI Taxonomy" id="1104324"/>
    <lineage>
        <taxon>Archaea</taxon>
        <taxon>Thermoproteota</taxon>
        <taxon>Thermoprotei</taxon>
        <taxon>Thermoproteales</taxon>
        <taxon>Thermoproteaceae</taxon>
        <taxon>Pyrobaculum</taxon>
    </lineage>
</organism>
<dbReference type="EMBL" id="CP003098">
    <property type="protein sequence ID" value="AET32568.1"/>
    <property type="molecule type" value="Genomic_DNA"/>
</dbReference>
<evidence type="ECO:0000313" key="10">
    <source>
        <dbReference type="Proteomes" id="UP000005867"/>
    </source>
</evidence>
<evidence type="ECO:0000259" key="8">
    <source>
        <dbReference type="Pfam" id="PF16177"/>
    </source>
</evidence>
<feature type="domain" description="AMP-binding enzyme C-terminal" evidence="7">
    <location>
        <begin position="513"/>
        <end position="592"/>
    </location>
</feature>
<gene>
    <name evidence="9" type="ORF">P186_1135</name>
</gene>
<name>G7VCE8_9CREN</name>
<dbReference type="Gene3D" id="3.30.300.30">
    <property type="match status" value="1"/>
</dbReference>
<proteinExistence type="inferred from homology"/>
<reference evidence="9 10" key="1">
    <citation type="journal article" date="2012" name="J. Bacteriol.">
        <title>Complete genome sequence of strain 1860, a crenarchaeon of the genus pyrobaculum able to grow with various electron acceptors.</title>
        <authorList>
            <person name="Mardanov A.V."/>
            <person name="Gumerov V.M."/>
            <person name="Slobodkina G.B."/>
            <person name="Beletsky A.V."/>
            <person name="Bonch-Osmolovskaya E.A."/>
            <person name="Ravin N.V."/>
            <person name="Skryabin K.G."/>
        </authorList>
    </citation>
    <scope>NUCLEOTIDE SEQUENCE [LARGE SCALE GENOMIC DNA]</scope>
    <source>
        <strain evidence="9 10">1860</strain>
    </source>
</reference>